<sequence>MRKVKIVMLAVMLHLSTLLMACGTNTTTQETQKETPKVGATQEESPKPVKNPFSINVAISKFTTNAPLFIAMEKGFFKDENLDVTFKFLDSGQAINVAVASGSADVGAGGFSADLYNMISAGEKVVAVADKGREEKTYHYSAIVVREDDSEIKSIKDLKGKKIGLTSIGSANQYNIGMMLEKNGLNSKDVQWVSLNSVSGLLEALKGKNLDVIGLSEPNVSIAIKEGYGKVLAWVSDEISPQSAAIFFSSKFAGNEDASVRFLKAFIKGSRYYYDAVLAKKDGNFVKGSNYEEVIGIISKYSEQPKERITVFPYIDPNGKMNVEDIKEQINWYFKENYIKQMVDPKDFVNTELLEKTLKEMGE</sequence>
<organism evidence="7">
    <name type="scientific">Paenibacillus sp. 32O-Y</name>
    <dbReference type="NCBI Taxonomy" id="1695219"/>
    <lineage>
        <taxon>Bacteria</taxon>
        <taxon>Bacillati</taxon>
        <taxon>Bacillota</taxon>
        <taxon>Bacilli</taxon>
        <taxon>Bacillales</taxon>
        <taxon>Paenibacillaceae</taxon>
        <taxon>Paenibacillus</taxon>
    </lineage>
</organism>
<dbReference type="SMART" id="SM00062">
    <property type="entry name" value="PBPb"/>
    <property type="match status" value="1"/>
</dbReference>
<dbReference type="InterPro" id="IPR001638">
    <property type="entry name" value="Solute-binding_3/MltF_N"/>
</dbReference>
<evidence type="ECO:0000313" key="7">
    <source>
        <dbReference type="EMBL" id="AKU19436.1"/>
    </source>
</evidence>
<feature type="region of interest" description="Disordered" evidence="4">
    <location>
        <begin position="26"/>
        <end position="48"/>
    </location>
</feature>
<reference evidence="7" key="1">
    <citation type="journal article" date="2015" name="Biotechnol. Lett.">
        <title>Isolation and characterization of an interactive culture of two Paenibacillus species with moderately thermophilic desulfurization ability.</title>
        <authorList>
            <person name="Wang J."/>
            <person name="Davaadelger B."/>
            <person name="Salazar J.K."/>
            <person name="Butler R.R.III."/>
            <person name="Pombert J.F."/>
            <person name="Kilbane J.J."/>
            <person name="Stark B.C."/>
        </authorList>
    </citation>
    <scope>NUCLEOTIDE SEQUENCE</scope>
    <source>
        <strain evidence="7">32O-Y</strain>
    </source>
</reference>
<dbReference type="Gene3D" id="3.40.190.10">
    <property type="entry name" value="Periplasmic binding protein-like II"/>
    <property type="match status" value="2"/>
</dbReference>
<keyword evidence="3 5" id="KW-0732">Signal</keyword>
<feature type="domain" description="Solute-binding protein family 3/N-terminal" evidence="6">
    <location>
        <begin position="54"/>
        <end position="276"/>
    </location>
</feature>
<dbReference type="SUPFAM" id="SSF53850">
    <property type="entry name" value="Periplasmic binding protein-like II"/>
    <property type="match status" value="1"/>
</dbReference>
<evidence type="ECO:0000256" key="2">
    <source>
        <dbReference type="ARBA" id="ARBA00010742"/>
    </source>
</evidence>
<dbReference type="GO" id="GO:0042918">
    <property type="term" value="P:alkanesulfonate transmembrane transport"/>
    <property type="evidence" value="ECO:0007669"/>
    <property type="project" value="TreeGrafter"/>
</dbReference>
<dbReference type="EMBL" id="KR057856">
    <property type="protein sequence ID" value="AKU19436.1"/>
    <property type="molecule type" value="Genomic_DNA"/>
</dbReference>
<dbReference type="PANTHER" id="PTHR30024:SF47">
    <property type="entry name" value="TAURINE-BINDING PERIPLASMIC PROTEIN"/>
    <property type="match status" value="1"/>
</dbReference>
<dbReference type="Pfam" id="PF09084">
    <property type="entry name" value="NMT1"/>
    <property type="match status" value="1"/>
</dbReference>
<evidence type="ECO:0000256" key="3">
    <source>
        <dbReference type="ARBA" id="ARBA00022729"/>
    </source>
</evidence>
<proteinExistence type="inferred from homology"/>
<name>A0A0K1JRT9_9BACL</name>
<comment type="similarity">
    <text evidence="2">Belongs to the bacterial solute-binding protein SsuA/TauA family.</text>
</comment>
<dbReference type="PROSITE" id="PS51257">
    <property type="entry name" value="PROKAR_LIPOPROTEIN"/>
    <property type="match status" value="1"/>
</dbReference>
<dbReference type="PANTHER" id="PTHR30024">
    <property type="entry name" value="ALIPHATIC SULFONATES-BINDING PROTEIN-RELATED"/>
    <property type="match status" value="1"/>
</dbReference>
<evidence type="ECO:0000256" key="4">
    <source>
        <dbReference type="SAM" id="MobiDB-lite"/>
    </source>
</evidence>
<evidence type="ECO:0000259" key="6">
    <source>
        <dbReference type="SMART" id="SM00062"/>
    </source>
</evidence>
<dbReference type="GO" id="GO:0042597">
    <property type="term" value="C:periplasmic space"/>
    <property type="evidence" value="ECO:0007669"/>
    <property type="project" value="UniProtKB-SubCell"/>
</dbReference>
<feature type="chain" id="PRO_5038674993" description="Solute-binding protein family 3/N-terminal domain-containing protein" evidence="5">
    <location>
        <begin position="22"/>
        <end position="363"/>
    </location>
</feature>
<dbReference type="InterPro" id="IPR015168">
    <property type="entry name" value="SsuA/THI5"/>
</dbReference>
<accession>A0A0K1JRT9</accession>
<dbReference type="AlphaFoldDB" id="A0A0K1JRT9"/>
<evidence type="ECO:0000256" key="5">
    <source>
        <dbReference type="SAM" id="SignalP"/>
    </source>
</evidence>
<evidence type="ECO:0000256" key="1">
    <source>
        <dbReference type="ARBA" id="ARBA00004418"/>
    </source>
</evidence>
<comment type="subcellular location">
    <subcellularLocation>
        <location evidence="1">Periplasm</location>
    </subcellularLocation>
</comment>
<protein>
    <recommendedName>
        <fullName evidence="6">Solute-binding protein family 3/N-terminal domain-containing protein</fullName>
    </recommendedName>
</protein>
<feature type="signal peptide" evidence="5">
    <location>
        <begin position="1"/>
        <end position="21"/>
    </location>
</feature>